<dbReference type="InterPro" id="IPR016156">
    <property type="entry name" value="FAD/NAD-linked_Rdtase_dimer_sf"/>
</dbReference>
<dbReference type="Gene3D" id="3.30.390.30">
    <property type="match status" value="1"/>
</dbReference>
<evidence type="ECO:0000313" key="8">
    <source>
        <dbReference type="Proteomes" id="UP000612808"/>
    </source>
</evidence>
<proteinExistence type="predicted"/>
<dbReference type="InterPro" id="IPR028202">
    <property type="entry name" value="Reductase_C"/>
</dbReference>
<dbReference type="SUPFAM" id="SSF51905">
    <property type="entry name" value="FAD/NAD(P)-binding domain"/>
    <property type="match status" value="2"/>
</dbReference>
<evidence type="ECO:0000256" key="1">
    <source>
        <dbReference type="ARBA" id="ARBA00001974"/>
    </source>
</evidence>
<dbReference type="Gene3D" id="3.50.50.60">
    <property type="entry name" value="FAD/NAD(P)-binding domain"/>
    <property type="match status" value="2"/>
</dbReference>
<evidence type="ECO:0000256" key="4">
    <source>
        <dbReference type="ARBA" id="ARBA00023002"/>
    </source>
</evidence>
<dbReference type="SUPFAM" id="SSF55424">
    <property type="entry name" value="FAD/NAD-linked reductases, dimerisation (C-terminal) domain"/>
    <property type="match status" value="1"/>
</dbReference>
<dbReference type="PRINTS" id="PR00368">
    <property type="entry name" value="FADPNR"/>
</dbReference>
<dbReference type="InterPro" id="IPR036188">
    <property type="entry name" value="FAD/NAD-bd_sf"/>
</dbReference>
<gene>
    <name evidence="7" type="primary">hcaD_1</name>
    <name evidence="7" type="ORF">Aru02nite_30320</name>
</gene>
<keyword evidence="8" id="KW-1185">Reference proteome</keyword>
<reference evidence="7" key="1">
    <citation type="submission" date="2021-01" db="EMBL/GenBank/DDBJ databases">
        <title>Whole genome shotgun sequence of Actinocatenispora rupis NBRC 107355.</title>
        <authorList>
            <person name="Komaki H."/>
            <person name="Tamura T."/>
        </authorList>
    </citation>
    <scope>NUCLEOTIDE SEQUENCE</scope>
    <source>
        <strain evidence="7">NBRC 107355</strain>
    </source>
</reference>
<sequence length="397" mass="40747">MSLRRVVIVGAGAAGIAAAQALRGDGYDGALTMVGDEPHPPYDRPPLAKDVLAGSRPVADLTLCDAGRTTDLGLDLRPGTAAVGLDVAARRVQLADGGTLPYDGVLVTTGVRPRQLPGTRHLGNVHVLRTVDDAQRLRAALVPGARLVVVGAGYLGCEAAAVAATAGVHVTLVEPGPTPLPGLGGPVGALLASLHRTHGVDLRTGGAVRAVRSRGNRAVGVTLADGAALDADAVLLALGSTPATGWLAGSGLTTTGGVRCDAYCAAAPGVYAAGDVARWWHPAAGRYVRVEHRTNATAQGIAAAHNLLAAATGGAPRPYEPVAYAWSDQYGRRIQILGDLTGHDGQRVVDDPGDGHLVVAYRRAGRVAGVVAVDRPRVLRDWRPLVDRPWPDTVPPT</sequence>
<dbReference type="GO" id="GO:0005737">
    <property type="term" value="C:cytoplasm"/>
    <property type="evidence" value="ECO:0007669"/>
    <property type="project" value="TreeGrafter"/>
</dbReference>
<dbReference type="Pfam" id="PF14759">
    <property type="entry name" value="Reductase_C"/>
    <property type="match status" value="1"/>
</dbReference>
<dbReference type="Pfam" id="PF07992">
    <property type="entry name" value="Pyr_redox_2"/>
    <property type="match status" value="1"/>
</dbReference>
<dbReference type="InterPro" id="IPR050446">
    <property type="entry name" value="FAD-oxidoreductase/Apoptosis"/>
</dbReference>
<evidence type="ECO:0000259" key="6">
    <source>
        <dbReference type="Pfam" id="PF14759"/>
    </source>
</evidence>
<keyword evidence="4" id="KW-0560">Oxidoreductase</keyword>
<organism evidence="7 8">
    <name type="scientific">Actinocatenispora rupis</name>
    <dbReference type="NCBI Taxonomy" id="519421"/>
    <lineage>
        <taxon>Bacteria</taxon>
        <taxon>Bacillati</taxon>
        <taxon>Actinomycetota</taxon>
        <taxon>Actinomycetes</taxon>
        <taxon>Micromonosporales</taxon>
        <taxon>Micromonosporaceae</taxon>
        <taxon>Actinocatenispora</taxon>
    </lineage>
</organism>
<evidence type="ECO:0000256" key="3">
    <source>
        <dbReference type="ARBA" id="ARBA00022827"/>
    </source>
</evidence>
<name>A0A8J3J0V5_9ACTN</name>
<dbReference type="InterPro" id="IPR023753">
    <property type="entry name" value="FAD/NAD-binding_dom"/>
</dbReference>
<comment type="cofactor">
    <cofactor evidence="1">
        <name>FAD</name>
        <dbReference type="ChEBI" id="CHEBI:57692"/>
    </cofactor>
</comment>
<dbReference type="EMBL" id="BOMB01000017">
    <property type="protein sequence ID" value="GID12143.1"/>
    <property type="molecule type" value="Genomic_DNA"/>
</dbReference>
<keyword evidence="2" id="KW-0285">Flavoprotein</keyword>
<dbReference type="RefSeq" id="WP_239076701.1">
    <property type="nucleotide sequence ID" value="NZ_BAAAZM010000009.1"/>
</dbReference>
<comment type="caution">
    <text evidence="7">The sequence shown here is derived from an EMBL/GenBank/DDBJ whole genome shotgun (WGS) entry which is preliminary data.</text>
</comment>
<dbReference type="AlphaFoldDB" id="A0A8J3J0V5"/>
<accession>A0A8J3J0V5</accession>
<dbReference type="Proteomes" id="UP000612808">
    <property type="component" value="Unassembled WGS sequence"/>
</dbReference>
<protein>
    <submittedName>
        <fullName evidence="7">Pyridine nucleotide-disulfide oxidoreductase</fullName>
    </submittedName>
</protein>
<keyword evidence="3" id="KW-0274">FAD</keyword>
<dbReference type="GO" id="GO:0016651">
    <property type="term" value="F:oxidoreductase activity, acting on NAD(P)H"/>
    <property type="evidence" value="ECO:0007669"/>
    <property type="project" value="TreeGrafter"/>
</dbReference>
<feature type="domain" description="FAD/NAD(P)-binding" evidence="5">
    <location>
        <begin position="5"/>
        <end position="300"/>
    </location>
</feature>
<dbReference type="PANTHER" id="PTHR43557:SF2">
    <property type="entry name" value="RIESKE DOMAIN-CONTAINING PROTEIN-RELATED"/>
    <property type="match status" value="1"/>
</dbReference>
<evidence type="ECO:0000313" key="7">
    <source>
        <dbReference type="EMBL" id="GID12143.1"/>
    </source>
</evidence>
<evidence type="ECO:0000256" key="2">
    <source>
        <dbReference type="ARBA" id="ARBA00022630"/>
    </source>
</evidence>
<feature type="domain" description="Reductase C-terminal" evidence="6">
    <location>
        <begin position="324"/>
        <end position="388"/>
    </location>
</feature>
<dbReference type="PANTHER" id="PTHR43557">
    <property type="entry name" value="APOPTOSIS-INDUCING FACTOR 1"/>
    <property type="match status" value="1"/>
</dbReference>
<evidence type="ECO:0000259" key="5">
    <source>
        <dbReference type="Pfam" id="PF07992"/>
    </source>
</evidence>
<dbReference type="PRINTS" id="PR00411">
    <property type="entry name" value="PNDRDTASEI"/>
</dbReference>